<dbReference type="EMBL" id="JAACJM010000100">
    <property type="protein sequence ID" value="KAF5346635.1"/>
    <property type="molecule type" value="Genomic_DNA"/>
</dbReference>
<keyword evidence="3" id="KW-1185">Reference proteome</keyword>
<evidence type="ECO:0000313" key="3">
    <source>
        <dbReference type="Proteomes" id="UP000559256"/>
    </source>
</evidence>
<dbReference type="AlphaFoldDB" id="A0A8H5CRQ7"/>
<reference evidence="2 3" key="1">
    <citation type="journal article" date="2020" name="ISME J.">
        <title>Uncovering the hidden diversity of litter-decomposition mechanisms in mushroom-forming fungi.</title>
        <authorList>
            <person name="Floudas D."/>
            <person name="Bentzer J."/>
            <person name="Ahren D."/>
            <person name="Johansson T."/>
            <person name="Persson P."/>
            <person name="Tunlid A."/>
        </authorList>
    </citation>
    <scope>NUCLEOTIDE SEQUENCE [LARGE SCALE GENOMIC DNA]</scope>
    <source>
        <strain evidence="2 3">CBS 291.85</strain>
    </source>
</reference>
<proteinExistence type="predicted"/>
<dbReference type="OrthoDB" id="3270652at2759"/>
<protein>
    <submittedName>
        <fullName evidence="2">Uncharacterized protein</fullName>
    </submittedName>
</protein>
<feature type="region of interest" description="Disordered" evidence="1">
    <location>
        <begin position="1"/>
        <end position="39"/>
    </location>
</feature>
<name>A0A8H5CRQ7_9AGAR</name>
<sequence>MSLPPDPVVTAPTKVSYDRTKLPASPDPEPKDSEDPTPVYPLSEHQLNRAKDLILDLLGWGVSPEYLVHVGVSSHTIHRVFTDLNLRLPTNLRLESEKVVAVKIKEGSIDIVPRGEEKALRF</sequence>
<evidence type="ECO:0000256" key="1">
    <source>
        <dbReference type="SAM" id="MobiDB-lite"/>
    </source>
</evidence>
<dbReference type="Proteomes" id="UP000559256">
    <property type="component" value="Unassembled WGS sequence"/>
</dbReference>
<comment type="caution">
    <text evidence="2">The sequence shown here is derived from an EMBL/GenBank/DDBJ whole genome shotgun (WGS) entry which is preliminary data.</text>
</comment>
<evidence type="ECO:0000313" key="2">
    <source>
        <dbReference type="EMBL" id="KAF5346635.1"/>
    </source>
</evidence>
<organism evidence="2 3">
    <name type="scientific">Tetrapyrgos nigripes</name>
    <dbReference type="NCBI Taxonomy" id="182062"/>
    <lineage>
        <taxon>Eukaryota</taxon>
        <taxon>Fungi</taxon>
        <taxon>Dikarya</taxon>
        <taxon>Basidiomycota</taxon>
        <taxon>Agaricomycotina</taxon>
        <taxon>Agaricomycetes</taxon>
        <taxon>Agaricomycetidae</taxon>
        <taxon>Agaricales</taxon>
        <taxon>Marasmiineae</taxon>
        <taxon>Marasmiaceae</taxon>
        <taxon>Tetrapyrgos</taxon>
    </lineage>
</organism>
<gene>
    <name evidence="2" type="ORF">D9758_013203</name>
</gene>
<accession>A0A8H5CRQ7</accession>